<dbReference type="InterPro" id="IPR012340">
    <property type="entry name" value="NA-bd_OB-fold"/>
</dbReference>
<dbReference type="PROSITE" id="PS50935">
    <property type="entry name" value="SSB"/>
    <property type="match status" value="1"/>
</dbReference>
<dbReference type="AlphaFoldDB" id="A0A5J6V3S2"/>
<protein>
    <submittedName>
        <fullName evidence="3">Single-stranded DNA-binding protein</fullName>
    </submittedName>
</protein>
<sequence>MPMLDSHFVLTRVGREEGALMAHVTIHGTLASDPKILSTGGFREIVLLRVVETLEWYDGEGSRHTGESEHHVVIVSGPDAENSMSLRKGDTVLVEGHSYVGTLTDEAGEEREMTQVSALHIGVSLDKFRVPSNRTTG</sequence>
<dbReference type="GO" id="GO:0003697">
    <property type="term" value="F:single-stranded DNA binding"/>
    <property type="evidence" value="ECO:0007669"/>
    <property type="project" value="InterPro"/>
</dbReference>
<dbReference type="CDD" id="cd04496">
    <property type="entry name" value="SSB_OBF"/>
    <property type="match status" value="1"/>
</dbReference>
<evidence type="ECO:0000313" key="4">
    <source>
        <dbReference type="Proteomes" id="UP000326546"/>
    </source>
</evidence>
<reference evidence="3 4" key="1">
    <citation type="submission" date="2019-09" db="EMBL/GenBank/DDBJ databases">
        <title>Serinicoccus pratensis sp. nov., isolated from meadow soil.</title>
        <authorList>
            <person name="Zhang W."/>
        </authorList>
    </citation>
    <scope>NUCLEOTIDE SEQUENCE [LARGE SCALE GENOMIC DNA]</scope>
    <source>
        <strain evidence="3 4">W204</strain>
    </source>
</reference>
<keyword evidence="4" id="KW-1185">Reference proteome</keyword>
<name>A0A5J6V3S2_9MICO</name>
<dbReference type="KEGG" id="serw:FY030_02915"/>
<dbReference type="SUPFAM" id="SSF50249">
    <property type="entry name" value="Nucleic acid-binding proteins"/>
    <property type="match status" value="1"/>
</dbReference>
<dbReference type="Proteomes" id="UP000326546">
    <property type="component" value="Chromosome"/>
</dbReference>
<keyword evidence="1 2" id="KW-0238">DNA-binding</keyword>
<dbReference type="InterPro" id="IPR000424">
    <property type="entry name" value="Primosome_PriB/ssb"/>
</dbReference>
<evidence type="ECO:0000256" key="2">
    <source>
        <dbReference type="PROSITE-ProRule" id="PRU00252"/>
    </source>
</evidence>
<accession>A0A5J6V3S2</accession>
<dbReference type="OrthoDB" id="5069407at2"/>
<proteinExistence type="predicted"/>
<evidence type="ECO:0000313" key="3">
    <source>
        <dbReference type="EMBL" id="QFG67812.1"/>
    </source>
</evidence>
<evidence type="ECO:0000256" key="1">
    <source>
        <dbReference type="ARBA" id="ARBA00023125"/>
    </source>
</evidence>
<dbReference type="EMBL" id="CP044427">
    <property type="protein sequence ID" value="QFG67812.1"/>
    <property type="molecule type" value="Genomic_DNA"/>
</dbReference>
<dbReference type="Gene3D" id="2.40.50.140">
    <property type="entry name" value="Nucleic acid-binding proteins"/>
    <property type="match status" value="1"/>
</dbReference>
<organism evidence="3 4">
    <name type="scientific">Ornithinimicrobium pratense</name>
    <dbReference type="NCBI Taxonomy" id="2593973"/>
    <lineage>
        <taxon>Bacteria</taxon>
        <taxon>Bacillati</taxon>
        <taxon>Actinomycetota</taxon>
        <taxon>Actinomycetes</taxon>
        <taxon>Micrococcales</taxon>
        <taxon>Ornithinimicrobiaceae</taxon>
        <taxon>Ornithinimicrobium</taxon>
    </lineage>
</organism>
<gene>
    <name evidence="3" type="ORF">FY030_02915</name>
</gene>
<dbReference type="Pfam" id="PF00436">
    <property type="entry name" value="SSB"/>
    <property type="match status" value="1"/>
</dbReference>